<evidence type="ECO:0000259" key="7">
    <source>
        <dbReference type="PROSITE" id="PS50112"/>
    </source>
</evidence>
<evidence type="ECO:0000313" key="9">
    <source>
        <dbReference type="Proteomes" id="UP000248481"/>
    </source>
</evidence>
<organism evidence="9 10">
    <name type="scientific">Neomonachus schauinslandi</name>
    <name type="common">Hawaiian monk seal</name>
    <name type="synonym">Monachus schauinslandi</name>
    <dbReference type="NCBI Taxonomy" id="29088"/>
    <lineage>
        <taxon>Eukaryota</taxon>
        <taxon>Metazoa</taxon>
        <taxon>Chordata</taxon>
        <taxon>Craniata</taxon>
        <taxon>Vertebrata</taxon>
        <taxon>Euteleostomi</taxon>
        <taxon>Mammalia</taxon>
        <taxon>Eutheria</taxon>
        <taxon>Laurasiatheria</taxon>
        <taxon>Carnivora</taxon>
        <taxon>Caniformia</taxon>
        <taxon>Pinnipedia</taxon>
        <taxon>Phocidae</taxon>
        <taxon>Monachinae</taxon>
        <taxon>Monachini</taxon>
        <taxon>Neomonachus</taxon>
    </lineage>
</organism>
<name>A0A8M1MNV9_NEOSC</name>
<evidence type="ECO:0000256" key="6">
    <source>
        <dbReference type="SAM" id="MobiDB-lite"/>
    </source>
</evidence>
<comment type="subcellular location">
    <subcellularLocation>
        <location evidence="1">Nucleus</location>
    </subcellularLocation>
</comment>
<feature type="region of interest" description="Disordered" evidence="6">
    <location>
        <begin position="541"/>
        <end position="582"/>
    </location>
</feature>
<dbReference type="GO" id="GO:0000976">
    <property type="term" value="F:transcription cis-regulatory region binding"/>
    <property type="evidence" value="ECO:0007669"/>
    <property type="project" value="TreeGrafter"/>
</dbReference>
<dbReference type="PANTHER" id="PTHR10649:SF17">
    <property type="entry name" value="ARYL HYDROCARBON RECEPTOR 2"/>
    <property type="match status" value="1"/>
</dbReference>
<dbReference type="Proteomes" id="UP000248481">
    <property type="component" value="Chromosome 1"/>
</dbReference>
<dbReference type="RefSeq" id="XP_044774840.1">
    <property type="nucleotide sequence ID" value="XM_044918905.1"/>
</dbReference>
<dbReference type="GeneID" id="110571031"/>
<dbReference type="GO" id="GO:0004879">
    <property type="term" value="F:nuclear receptor activity"/>
    <property type="evidence" value="ECO:0007669"/>
    <property type="project" value="TreeGrafter"/>
</dbReference>
<dbReference type="GO" id="GO:0005634">
    <property type="term" value="C:nucleus"/>
    <property type="evidence" value="ECO:0007669"/>
    <property type="project" value="UniProtKB-SubCell"/>
</dbReference>
<evidence type="ECO:0000256" key="5">
    <source>
        <dbReference type="ARBA" id="ARBA00023242"/>
    </source>
</evidence>
<dbReference type="PROSITE" id="PS50112">
    <property type="entry name" value="PAS"/>
    <property type="match status" value="1"/>
</dbReference>
<feature type="domain" description="BHLH" evidence="8">
    <location>
        <begin position="90"/>
        <end position="143"/>
    </location>
</feature>
<accession>A0A8M1MNV9</accession>
<dbReference type="InterPro" id="IPR035965">
    <property type="entry name" value="PAS-like_dom_sf"/>
</dbReference>
<dbReference type="FunFam" id="3.30.450.20:FF:000019">
    <property type="entry name" value="Aryl hydrocarbon receptor 1"/>
    <property type="match status" value="1"/>
</dbReference>
<dbReference type="InterPro" id="IPR013767">
    <property type="entry name" value="PAS_fold"/>
</dbReference>
<evidence type="ECO:0000256" key="2">
    <source>
        <dbReference type="ARBA" id="ARBA00023015"/>
    </source>
</evidence>
<dbReference type="PANTHER" id="PTHR10649">
    <property type="entry name" value="ARYL HYDROCARBON RECEPTOR"/>
    <property type="match status" value="1"/>
</dbReference>
<dbReference type="Pfam" id="PF14598">
    <property type="entry name" value="PAS_11"/>
    <property type="match status" value="1"/>
</dbReference>
<dbReference type="CDD" id="cd00130">
    <property type="entry name" value="PAS"/>
    <property type="match status" value="2"/>
</dbReference>
<feature type="region of interest" description="Disordered" evidence="6">
    <location>
        <begin position="253"/>
        <end position="278"/>
    </location>
</feature>
<evidence type="ECO:0000256" key="4">
    <source>
        <dbReference type="ARBA" id="ARBA00023163"/>
    </source>
</evidence>
<feature type="compositionally biased region" description="Basic and acidic residues" evidence="6">
    <location>
        <begin position="545"/>
        <end position="558"/>
    </location>
</feature>
<feature type="domain" description="PAS" evidence="7">
    <location>
        <begin position="186"/>
        <end position="242"/>
    </location>
</feature>
<dbReference type="Gene3D" id="3.30.450.20">
    <property type="entry name" value="PAS domain"/>
    <property type="match status" value="2"/>
</dbReference>
<dbReference type="SMART" id="SM00091">
    <property type="entry name" value="PAS"/>
    <property type="match status" value="2"/>
</dbReference>
<dbReference type="InterPro" id="IPR036638">
    <property type="entry name" value="HLH_DNA-bd_sf"/>
</dbReference>
<keyword evidence="4" id="KW-0804">Transcription</keyword>
<dbReference type="InterPro" id="IPR039091">
    <property type="entry name" value="AHR/AHRR"/>
</dbReference>
<feature type="compositionally biased region" description="Basic residues" evidence="6">
    <location>
        <begin position="40"/>
        <end position="53"/>
    </location>
</feature>
<dbReference type="GO" id="GO:0006805">
    <property type="term" value="P:xenobiotic metabolic process"/>
    <property type="evidence" value="ECO:0007669"/>
    <property type="project" value="InterPro"/>
</dbReference>
<evidence type="ECO:0000256" key="1">
    <source>
        <dbReference type="ARBA" id="ARBA00004123"/>
    </source>
</evidence>
<sequence length="603" mass="67714">MYQFPDLLRDRQALGGYAPGPRPFVRPRAGTMLSTAGRYAVKKRKKPVRRRPRPGVNRSSEGFLRDAETPEPGGTTPRGAGFPAHGGGFPPEGAKSNPSKRHRDRLNQELSKLTNLLPFPEDVRARLDKLSILRLIVGYLKVKSYFTATLRDSIEDCPADPPMNPGGSEHTSPQVNLQLFPEGDLLLQALNGFLMAVTEDGYVFYVSPTVQDYLGFHQSDVIYQSVFELIHKEDRAMFQSQFLWPADAAPVSREGEQDIHRKSPRLVGGSSTDSLQHQPLDDPSYLERSFVCRFRCLLDNSSGFLELNFHGHLKFLPGQNNRSEDGILMSPQRTLFAIAAPRQPLTILELQDEIFLFQTKHKLDFTPIACDSRGKLVLGYTDSELCRRGSGYQFIHAADMMHCAENHVRLMRTGESGLTVFRLLTKQAGWLWVQSNARLLFRGGQPDCIVARQRALTNAEGEEHLRKRALQLPFIFTTGEAILYDSSPLSPVDALPARKRIRTRKGTPTGQGPVRPGSLLGAMMQQDESIYLSCIAPTPQGSPLERWRSNDSHEHKEEKEEEEDNSLQALTETLLEKDTEEQPDVCCTLQHLGVTDLSQRKYP</sequence>
<dbReference type="GO" id="GO:0034751">
    <property type="term" value="C:aryl hydrocarbon receptor complex"/>
    <property type="evidence" value="ECO:0007669"/>
    <property type="project" value="TreeGrafter"/>
</dbReference>
<dbReference type="InterPro" id="IPR011598">
    <property type="entry name" value="bHLH_dom"/>
</dbReference>
<proteinExistence type="predicted"/>
<keyword evidence="2" id="KW-0805">Transcription regulation</keyword>
<dbReference type="Pfam" id="PF00010">
    <property type="entry name" value="HLH"/>
    <property type="match status" value="1"/>
</dbReference>
<dbReference type="GO" id="GO:0046983">
    <property type="term" value="F:protein dimerization activity"/>
    <property type="evidence" value="ECO:0007669"/>
    <property type="project" value="InterPro"/>
</dbReference>
<dbReference type="FunFam" id="3.30.450.20:FF:000035">
    <property type="entry name" value="Aryl hydrocarbon receptor"/>
    <property type="match status" value="1"/>
</dbReference>
<dbReference type="SUPFAM" id="SSF55785">
    <property type="entry name" value="PYP-like sensor domain (PAS domain)"/>
    <property type="match status" value="2"/>
</dbReference>
<dbReference type="KEGG" id="nsu:110571031"/>
<keyword evidence="5" id="KW-0539">Nucleus</keyword>
<evidence type="ECO:0000313" key="10">
    <source>
        <dbReference type="RefSeq" id="XP_044774840.1"/>
    </source>
</evidence>
<keyword evidence="3" id="KW-0238">DNA-binding</keyword>
<evidence type="ECO:0000256" key="3">
    <source>
        <dbReference type="ARBA" id="ARBA00023125"/>
    </source>
</evidence>
<dbReference type="PROSITE" id="PS50888">
    <property type="entry name" value="BHLH"/>
    <property type="match status" value="1"/>
</dbReference>
<dbReference type="InterPro" id="IPR000014">
    <property type="entry name" value="PAS"/>
</dbReference>
<feature type="region of interest" description="Disordered" evidence="6">
    <location>
        <begin position="35"/>
        <end position="104"/>
    </location>
</feature>
<gene>
    <name evidence="10" type="primary">LOC110571031</name>
</gene>
<dbReference type="CDD" id="cd19696">
    <property type="entry name" value="bHLH-PAS_AhR_like"/>
    <property type="match status" value="1"/>
</dbReference>
<protein>
    <submittedName>
        <fullName evidence="10">Aryl hydrocarbon receptor-like</fullName>
    </submittedName>
</protein>
<dbReference type="Gene3D" id="4.10.280.10">
    <property type="entry name" value="Helix-loop-helix DNA-binding domain"/>
    <property type="match status" value="1"/>
</dbReference>
<reference evidence="10" key="1">
    <citation type="submission" date="2025-08" db="UniProtKB">
        <authorList>
            <consortium name="RefSeq"/>
        </authorList>
    </citation>
    <scope>IDENTIFICATION</scope>
    <source>
        <tissue evidence="10">Blood</tissue>
    </source>
</reference>
<evidence type="ECO:0000259" key="8">
    <source>
        <dbReference type="PROSITE" id="PS50888"/>
    </source>
</evidence>
<dbReference type="SUPFAM" id="SSF47459">
    <property type="entry name" value="HLH, helix-loop-helix DNA-binding domain"/>
    <property type="match status" value="1"/>
</dbReference>
<dbReference type="Pfam" id="PF00989">
    <property type="entry name" value="PAS"/>
    <property type="match status" value="1"/>
</dbReference>
<dbReference type="AlphaFoldDB" id="A0A8M1MNV9"/>
<keyword evidence="9" id="KW-1185">Reference proteome</keyword>